<evidence type="ECO:0000313" key="2">
    <source>
        <dbReference type="Proteomes" id="UP000401081"/>
    </source>
</evidence>
<reference evidence="1 2" key="1">
    <citation type="submission" date="2019-03" db="EMBL/GenBank/DDBJ databases">
        <authorList>
            <consortium name="Pathogen Informatics"/>
        </authorList>
    </citation>
    <scope>NUCLEOTIDE SEQUENCE [LARGE SCALE GENOMIC DNA]</scope>
    <source>
        <strain evidence="1 2">NCTC12993</strain>
    </source>
</reference>
<organism evidence="1 2">
    <name type="scientific">Kluyvera cryocrescens</name>
    <name type="common">Kluyvera citrophila</name>
    <dbReference type="NCBI Taxonomy" id="580"/>
    <lineage>
        <taxon>Bacteria</taxon>
        <taxon>Pseudomonadati</taxon>
        <taxon>Pseudomonadota</taxon>
        <taxon>Gammaproteobacteria</taxon>
        <taxon>Enterobacterales</taxon>
        <taxon>Enterobacteriaceae</taxon>
        <taxon>Kluyvera</taxon>
    </lineage>
</organism>
<dbReference type="GO" id="GO:0019634">
    <property type="term" value="P:organic phosphonate metabolic process"/>
    <property type="evidence" value="ECO:0007669"/>
    <property type="project" value="InterPro"/>
</dbReference>
<dbReference type="InterPro" id="IPR009609">
    <property type="entry name" value="Phosphonate_metab_PhnG"/>
</dbReference>
<dbReference type="EMBL" id="CAADJD010000006">
    <property type="protein sequence ID" value="VFS56404.1"/>
    <property type="molecule type" value="Genomic_DNA"/>
</dbReference>
<dbReference type="Proteomes" id="UP000401081">
    <property type="component" value="Unassembled WGS sequence"/>
</dbReference>
<keyword evidence="2" id="KW-1185">Reference proteome</keyword>
<sequence length="150" mass="16475">MDANHATRQHWMSVLAHCDPASLEAKMVALNITAQYEVIRAAETGLVQLQGRMGATGERFFAGDATLTRAAVRLSNGTLGYSWILGRDKPHAERCALLDALLQQPSHYQTLIETLITPLEADRTARIAARQAEINASRVDFFTLVRGDNA</sequence>
<dbReference type="NCBIfam" id="TIGR03293">
    <property type="entry name" value="PhnG_redo"/>
    <property type="match status" value="1"/>
</dbReference>
<dbReference type="Pfam" id="PF06754">
    <property type="entry name" value="PhnG"/>
    <property type="match status" value="1"/>
</dbReference>
<proteinExistence type="predicted"/>
<evidence type="ECO:0000313" key="1">
    <source>
        <dbReference type="EMBL" id="VFS56404.1"/>
    </source>
</evidence>
<dbReference type="OrthoDB" id="530475at2"/>
<dbReference type="GeneID" id="99778335"/>
<accession>A0A2X3DPQ7</accession>
<dbReference type="RefSeq" id="WP_061283327.1">
    <property type="nucleotide sequence ID" value="NZ_DAMAZS010000012.1"/>
</dbReference>
<keyword evidence="1" id="KW-0456">Lyase</keyword>
<protein>
    <submittedName>
        <fullName evidence="1">Phosphonate C-P lyase system protein PhnG</fullName>
    </submittedName>
</protein>
<gene>
    <name evidence="1" type="ORF">NCTC12993_00426</name>
</gene>
<dbReference type="GO" id="GO:0016829">
    <property type="term" value="F:lyase activity"/>
    <property type="evidence" value="ECO:0007669"/>
    <property type="project" value="UniProtKB-KW"/>
</dbReference>
<name>A0A2X3DPQ7_KLUCR</name>
<dbReference type="AlphaFoldDB" id="A0A2X3DPQ7"/>
<dbReference type="GO" id="GO:0015716">
    <property type="term" value="P:organic phosphonate transport"/>
    <property type="evidence" value="ECO:0007669"/>
    <property type="project" value="InterPro"/>
</dbReference>
<dbReference type="STRING" id="580.GCA_001266615_02422"/>